<dbReference type="Pfam" id="PF02469">
    <property type="entry name" value="Fasciclin"/>
    <property type="match status" value="2"/>
</dbReference>
<dbReference type="PROSITE" id="PS50213">
    <property type="entry name" value="FAS1"/>
    <property type="match status" value="2"/>
</dbReference>
<dbReference type="KEGG" id="smon:AWR27_10340"/>
<dbReference type="Gene3D" id="2.30.180.10">
    <property type="entry name" value="FAS1 domain"/>
    <property type="match status" value="2"/>
</dbReference>
<dbReference type="FunFam" id="2.30.180.10:FF:000032">
    <property type="entry name" value="Fasciclin domain-containing protein, putative"/>
    <property type="match status" value="2"/>
</dbReference>
<dbReference type="InterPro" id="IPR050904">
    <property type="entry name" value="Adhesion/Biosynth-related"/>
</dbReference>
<feature type="domain" description="FAS1" evidence="1">
    <location>
        <begin position="183"/>
        <end position="320"/>
    </location>
</feature>
<dbReference type="EMBL" id="CP014263">
    <property type="protein sequence ID" value="AQG79691.1"/>
    <property type="molecule type" value="Genomic_DNA"/>
</dbReference>
<name>A0A1P9WWE0_9BACT</name>
<sequence>MYTIKTIRTGHWLVLAPLLFTVLLLTVASCKKDEDTTEPLQTIDQLISTNSQFTILRAAVARAGLSGTLSGNGPFTVFAPNDAAFAAAGFNAAAINALDPGVVGAILQYHVLAGRTESGAIPTAVNTSVQTSAGSSAFITKTSSGSVSINGARVVQANVPASNGVVHVIDRILIPSLGNIPAMLTTVSTLFPTATFTILNAAVTRAGLGGALTGAGPLTVFAPTDAAFVSAGFPLSTVQGTAPTALANILTYHVVSARGYSPLLTNGQSLTTLQTGTVTMGVSGTGVTVTGRGNGGTASRVILPDVSATNGVVHVVDRVLLP</sequence>
<evidence type="ECO:0000259" key="1">
    <source>
        <dbReference type="PROSITE" id="PS50213"/>
    </source>
</evidence>
<gene>
    <name evidence="2" type="ORF">AWR27_10340</name>
</gene>
<dbReference type="SUPFAM" id="SSF82153">
    <property type="entry name" value="FAS1 domain"/>
    <property type="match status" value="2"/>
</dbReference>
<dbReference type="InterPro" id="IPR000782">
    <property type="entry name" value="FAS1_domain"/>
</dbReference>
<dbReference type="RefSeq" id="WP_077131126.1">
    <property type="nucleotide sequence ID" value="NZ_CP014263.1"/>
</dbReference>
<dbReference type="AlphaFoldDB" id="A0A1P9WWE0"/>
<evidence type="ECO:0000313" key="3">
    <source>
        <dbReference type="Proteomes" id="UP000187941"/>
    </source>
</evidence>
<dbReference type="OrthoDB" id="1119934at2"/>
<dbReference type="InterPro" id="IPR036378">
    <property type="entry name" value="FAS1_dom_sf"/>
</dbReference>
<dbReference type="PANTHER" id="PTHR10900:SF77">
    <property type="entry name" value="FI19380P1"/>
    <property type="match status" value="1"/>
</dbReference>
<reference evidence="2 3" key="1">
    <citation type="submission" date="2016-01" db="EMBL/GenBank/DDBJ databases">
        <authorList>
            <person name="Oliw E.H."/>
        </authorList>
    </citation>
    <scope>NUCLEOTIDE SEQUENCE [LARGE SCALE GENOMIC DNA]</scope>
    <source>
        <strain evidence="2 3">DY10</strain>
    </source>
</reference>
<protein>
    <recommendedName>
        <fullName evidence="1">FAS1 domain-containing protein</fullName>
    </recommendedName>
</protein>
<accession>A0A1P9WWE0</accession>
<dbReference type="PANTHER" id="PTHR10900">
    <property type="entry name" value="PERIOSTIN-RELATED"/>
    <property type="match status" value="1"/>
</dbReference>
<organism evidence="2 3">
    <name type="scientific">Spirosoma montaniterrae</name>
    <dbReference type="NCBI Taxonomy" id="1178516"/>
    <lineage>
        <taxon>Bacteria</taxon>
        <taxon>Pseudomonadati</taxon>
        <taxon>Bacteroidota</taxon>
        <taxon>Cytophagia</taxon>
        <taxon>Cytophagales</taxon>
        <taxon>Cytophagaceae</taxon>
        <taxon>Spirosoma</taxon>
    </lineage>
</organism>
<dbReference type="STRING" id="1178516.AWR27_10340"/>
<keyword evidence="3" id="KW-1185">Reference proteome</keyword>
<feature type="domain" description="FAS1" evidence="1">
    <location>
        <begin position="40"/>
        <end position="173"/>
    </location>
</feature>
<dbReference type="SMART" id="SM00554">
    <property type="entry name" value="FAS1"/>
    <property type="match status" value="2"/>
</dbReference>
<dbReference type="PROSITE" id="PS51257">
    <property type="entry name" value="PROKAR_LIPOPROTEIN"/>
    <property type="match status" value="1"/>
</dbReference>
<dbReference type="Proteomes" id="UP000187941">
    <property type="component" value="Chromosome"/>
</dbReference>
<evidence type="ECO:0000313" key="2">
    <source>
        <dbReference type="EMBL" id="AQG79691.1"/>
    </source>
</evidence>
<dbReference type="GO" id="GO:0005615">
    <property type="term" value="C:extracellular space"/>
    <property type="evidence" value="ECO:0007669"/>
    <property type="project" value="TreeGrafter"/>
</dbReference>
<proteinExistence type="predicted"/>